<accession>A0A6B8KDT2</accession>
<evidence type="ECO:0008006" key="4">
    <source>
        <dbReference type="Google" id="ProtNLM"/>
    </source>
</evidence>
<dbReference type="OrthoDB" id="8475950at2"/>
<feature type="signal peptide" evidence="1">
    <location>
        <begin position="1"/>
        <end position="23"/>
    </location>
</feature>
<reference evidence="2 3" key="1">
    <citation type="submission" date="2019-11" db="EMBL/GenBank/DDBJ databases">
        <title>The genome sequence of Methylocystis heyeri.</title>
        <authorList>
            <person name="Oshkin I.Y."/>
            <person name="Miroshnikov K."/>
            <person name="Dedysh S.N."/>
        </authorList>
    </citation>
    <scope>NUCLEOTIDE SEQUENCE [LARGE SCALE GENOMIC DNA]</scope>
    <source>
        <strain evidence="2 3">H2</strain>
    </source>
</reference>
<dbReference type="KEGG" id="mhey:H2LOC_009170"/>
<sequence>MPPRIISVLAGAVLAASATSAFAFEAMTPQARAMRTHPSPRAAVVGVIPPNATFDMERCVRGWCEAAYAGRVGFVYTPVIVSGGPGAATGFGPFDLLTAPFTAVGSAFGSAAEAAPPPEGPPVVATY</sequence>
<proteinExistence type="predicted"/>
<dbReference type="EMBL" id="CP046052">
    <property type="protein sequence ID" value="QGM45859.1"/>
    <property type="molecule type" value="Genomic_DNA"/>
</dbReference>
<dbReference type="Gene3D" id="2.30.30.40">
    <property type="entry name" value="SH3 Domains"/>
    <property type="match status" value="1"/>
</dbReference>
<feature type="chain" id="PRO_5025349598" description="SH3 domain-containing protein" evidence="1">
    <location>
        <begin position="24"/>
        <end position="127"/>
    </location>
</feature>
<protein>
    <recommendedName>
        <fullName evidence="4">SH3 domain-containing protein</fullName>
    </recommendedName>
</protein>
<dbReference type="Proteomes" id="UP000309061">
    <property type="component" value="Chromosome"/>
</dbReference>
<evidence type="ECO:0000313" key="2">
    <source>
        <dbReference type="EMBL" id="QGM45859.1"/>
    </source>
</evidence>
<keyword evidence="1" id="KW-0732">Signal</keyword>
<evidence type="ECO:0000313" key="3">
    <source>
        <dbReference type="Proteomes" id="UP000309061"/>
    </source>
</evidence>
<dbReference type="RefSeq" id="WP_136496129.1">
    <property type="nucleotide sequence ID" value="NZ_CP046052.1"/>
</dbReference>
<name>A0A6B8KDT2_9HYPH</name>
<gene>
    <name evidence="2" type="ORF">H2LOC_009170</name>
</gene>
<evidence type="ECO:0000256" key="1">
    <source>
        <dbReference type="SAM" id="SignalP"/>
    </source>
</evidence>
<dbReference type="AlphaFoldDB" id="A0A6B8KDT2"/>
<keyword evidence="3" id="KW-1185">Reference proteome</keyword>
<organism evidence="2 3">
    <name type="scientific">Methylocystis heyeri</name>
    <dbReference type="NCBI Taxonomy" id="391905"/>
    <lineage>
        <taxon>Bacteria</taxon>
        <taxon>Pseudomonadati</taxon>
        <taxon>Pseudomonadota</taxon>
        <taxon>Alphaproteobacteria</taxon>
        <taxon>Hyphomicrobiales</taxon>
        <taxon>Methylocystaceae</taxon>
        <taxon>Methylocystis</taxon>
    </lineage>
</organism>